<dbReference type="InterPro" id="IPR011990">
    <property type="entry name" value="TPR-like_helical_dom_sf"/>
</dbReference>
<sequence length="213" mass="24586">MTLVYEDAIRNGEYEKALQLIFEAVEEEPDEEVHYINGGSLLHRIGRDEEAEKFLQKAITLNGASTSAYYTLAGLYFDNERYEEAIRLYLIAYSRNPEDPDLNFMLALSYTHIDDKRRAVQFYEVAHKEKPEDTDITFQYGLLCCQLSLYKQADILLSEVIEKEPHADACYNLGLVMLMMYDDKKEAVRLFKEAVNIQASHHLAQNALQKLEG</sequence>
<keyword evidence="3" id="KW-1185">Reference proteome</keyword>
<comment type="caution">
    <text evidence="2">The sequence shown here is derived from an EMBL/GenBank/DDBJ whole genome shotgun (WGS) entry which is preliminary data.</text>
</comment>
<feature type="repeat" description="TPR" evidence="1">
    <location>
        <begin position="66"/>
        <end position="99"/>
    </location>
</feature>
<dbReference type="InterPro" id="IPR019734">
    <property type="entry name" value="TPR_rpt"/>
</dbReference>
<dbReference type="PANTHER" id="PTHR12558:SF13">
    <property type="entry name" value="CELL DIVISION CYCLE PROTEIN 27 HOMOLOG"/>
    <property type="match status" value="1"/>
</dbReference>
<dbReference type="PROSITE" id="PS50005">
    <property type="entry name" value="TPR"/>
    <property type="match status" value="1"/>
</dbReference>
<keyword evidence="1" id="KW-0802">TPR repeat</keyword>
<evidence type="ECO:0000313" key="2">
    <source>
        <dbReference type="EMBL" id="MFD2829563.1"/>
    </source>
</evidence>
<dbReference type="Pfam" id="PF13429">
    <property type="entry name" value="TPR_15"/>
    <property type="match status" value="1"/>
</dbReference>
<protein>
    <submittedName>
        <fullName evidence="2">Tetratricopeptide repeat protein</fullName>
    </submittedName>
</protein>
<dbReference type="PANTHER" id="PTHR12558">
    <property type="entry name" value="CELL DIVISION CYCLE 16,23,27"/>
    <property type="match status" value="1"/>
</dbReference>
<gene>
    <name evidence="2" type="ORF">ACFSX4_03720</name>
</gene>
<accession>A0ABW5WTI0</accession>
<dbReference type="RefSeq" id="WP_377771668.1">
    <property type="nucleotide sequence ID" value="NZ_JBHUOQ010000001.1"/>
</dbReference>
<evidence type="ECO:0000313" key="3">
    <source>
        <dbReference type="Proteomes" id="UP001597519"/>
    </source>
</evidence>
<dbReference type="SUPFAM" id="SSF48452">
    <property type="entry name" value="TPR-like"/>
    <property type="match status" value="1"/>
</dbReference>
<proteinExistence type="predicted"/>
<organism evidence="2 3">
    <name type="scientific">Corticicoccus populi</name>
    <dbReference type="NCBI Taxonomy" id="1812821"/>
    <lineage>
        <taxon>Bacteria</taxon>
        <taxon>Bacillati</taxon>
        <taxon>Bacillota</taxon>
        <taxon>Bacilli</taxon>
        <taxon>Bacillales</taxon>
        <taxon>Staphylococcaceae</taxon>
        <taxon>Corticicoccus</taxon>
    </lineage>
</organism>
<reference evidence="3" key="1">
    <citation type="journal article" date="2019" name="Int. J. Syst. Evol. Microbiol.">
        <title>The Global Catalogue of Microorganisms (GCM) 10K type strain sequencing project: providing services to taxonomists for standard genome sequencing and annotation.</title>
        <authorList>
            <consortium name="The Broad Institute Genomics Platform"/>
            <consortium name="The Broad Institute Genome Sequencing Center for Infectious Disease"/>
            <person name="Wu L."/>
            <person name="Ma J."/>
        </authorList>
    </citation>
    <scope>NUCLEOTIDE SEQUENCE [LARGE SCALE GENOMIC DNA]</scope>
    <source>
        <strain evidence="3">KCTC 33575</strain>
    </source>
</reference>
<dbReference type="Gene3D" id="1.25.40.10">
    <property type="entry name" value="Tetratricopeptide repeat domain"/>
    <property type="match status" value="2"/>
</dbReference>
<dbReference type="Proteomes" id="UP001597519">
    <property type="component" value="Unassembled WGS sequence"/>
</dbReference>
<evidence type="ECO:0000256" key="1">
    <source>
        <dbReference type="PROSITE-ProRule" id="PRU00339"/>
    </source>
</evidence>
<name>A0ABW5WTI0_9STAP</name>
<dbReference type="EMBL" id="JBHUOQ010000001">
    <property type="protein sequence ID" value="MFD2829563.1"/>
    <property type="molecule type" value="Genomic_DNA"/>
</dbReference>
<dbReference type="SMART" id="SM00028">
    <property type="entry name" value="TPR"/>
    <property type="match status" value="4"/>
</dbReference>